<dbReference type="GO" id="GO:0005739">
    <property type="term" value="C:mitochondrion"/>
    <property type="evidence" value="ECO:0007669"/>
    <property type="project" value="TreeGrafter"/>
</dbReference>
<dbReference type="PANTHER" id="PTHR12589">
    <property type="entry name" value="PYRUVOYL TETRAHYDROBIOPTERIN SYNTHASE"/>
    <property type="match status" value="1"/>
</dbReference>
<evidence type="ECO:0000256" key="9">
    <source>
        <dbReference type="SAM" id="MobiDB-lite"/>
    </source>
</evidence>
<evidence type="ECO:0000256" key="3">
    <source>
        <dbReference type="ARBA" id="ARBA00009164"/>
    </source>
</evidence>
<keyword evidence="6" id="KW-0862">Zinc</keyword>
<evidence type="ECO:0000256" key="2">
    <source>
        <dbReference type="ARBA" id="ARBA00005126"/>
    </source>
</evidence>
<evidence type="ECO:0000256" key="7">
    <source>
        <dbReference type="ARBA" id="ARBA00023007"/>
    </source>
</evidence>
<keyword evidence="8" id="KW-0456">Lyase</keyword>
<dbReference type="EC" id="4.2.3.12" evidence="4"/>
<name>A0A139AR80_GONPJ</name>
<dbReference type="SUPFAM" id="SSF55620">
    <property type="entry name" value="Tetrahydrobiopterin biosynthesis enzymes-like"/>
    <property type="match status" value="1"/>
</dbReference>
<organism evidence="10 11">
    <name type="scientific">Gonapodya prolifera (strain JEL478)</name>
    <name type="common">Monoblepharis prolifera</name>
    <dbReference type="NCBI Taxonomy" id="1344416"/>
    <lineage>
        <taxon>Eukaryota</taxon>
        <taxon>Fungi</taxon>
        <taxon>Fungi incertae sedis</taxon>
        <taxon>Chytridiomycota</taxon>
        <taxon>Chytridiomycota incertae sedis</taxon>
        <taxon>Monoblepharidomycetes</taxon>
        <taxon>Monoblepharidales</taxon>
        <taxon>Gonapodyaceae</taxon>
        <taxon>Gonapodya</taxon>
    </lineage>
</organism>
<feature type="compositionally biased region" description="Basic and acidic residues" evidence="9">
    <location>
        <begin position="154"/>
        <end position="164"/>
    </location>
</feature>
<evidence type="ECO:0000313" key="11">
    <source>
        <dbReference type="Proteomes" id="UP000070544"/>
    </source>
</evidence>
<evidence type="ECO:0000256" key="6">
    <source>
        <dbReference type="ARBA" id="ARBA00022833"/>
    </source>
</evidence>
<feature type="region of interest" description="Disordered" evidence="9">
    <location>
        <begin position="154"/>
        <end position="196"/>
    </location>
</feature>
<evidence type="ECO:0000256" key="5">
    <source>
        <dbReference type="ARBA" id="ARBA00022723"/>
    </source>
</evidence>
<comment type="similarity">
    <text evidence="3">Belongs to the PTPS family.</text>
</comment>
<dbReference type="FunFam" id="3.30.479.10:FF:000003">
    <property type="entry name" value="6-pyruvoyl tetrahydrobiopterin synthase"/>
    <property type="match status" value="1"/>
</dbReference>
<gene>
    <name evidence="10" type="ORF">M427DRAFT_120722</name>
</gene>
<keyword evidence="11" id="KW-1185">Reference proteome</keyword>
<sequence length="224" mass="25423">MTDAISTLTHQRQPSPPRMAYLTRTEHFSSAHRLYSKQLSEEENVEIFGKCANPNGHGHNYTVEVTVKGDIDPVTGMVLSITHLKGWMKDVIDELDHKHLDLDVPYFANRVSTTENLAVFIWVSLKKRLDHHLTKQHAPRRGIDDILVGRRSPDVGGDMDHSDVDTLSENLGAGADSRGRPLSRDEARRDDQVNRNYARRRGTLRLVEVKLHETVNNTVVYRGD</sequence>
<feature type="compositionally biased region" description="Basic and acidic residues" evidence="9">
    <location>
        <begin position="177"/>
        <end position="193"/>
    </location>
</feature>
<comment type="pathway">
    <text evidence="2">Cofactor biosynthesis; tetrahydrobiopterin biosynthesis; tetrahydrobiopterin from 7,8-dihydroneopterin triphosphate: step 1/3.</text>
</comment>
<dbReference type="AlphaFoldDB" id="A0A139AR80"/>
<dbReference type="InterPro" id="IPR038418">
    <property type="entry name" value="6-PTP_synth/QueD_sf"/>
</dbReference>
<evidence type="ECO:0000313" key="10">
    <source>
        <dbReference type="EMBL" id="KXS19261.1"/>
    </source>
</evidence>
<dbReference type="STRING" id="1344416.A0A139AR80"/>
<dbReference type="OrthoDB" id="14045at2759"/>
<dbReference type="GO" id="GO:0046872">
    <property type="term" value="F:metal ion binding"/>
    <property type="evidence" value="ECO:0007669"/>
    <property type="project" value="UniProtKB-KW"/>
</dbReference>
<comment type="cofactor">
    <cofactor evidence="1">
        <name>Zn(2+)</name>
        <dbReference type="ChEBI" id="CHEBI:29105"/>
    </cofactor>
</comment>
<dbReference type="PANTHER" id="PTHR12589:SF7">
    <property type="entry name" value="6-PYRUVOYL TETRAHYDROBIOPTERIN SYNTHASE"/>
    <property type="match status" value="1"/>
</dbReference>
<dbReference type="Gene3D" id="3.30.479.10">
    <property type="entry name" value="6-pyruvoyl tetrahydropterin synthase/QueD"/>
    <property type="match status" value="1"/>
</dbReference>
<evidence type="ECO:0000256" key="8">
    <source>
        <dbReference type="ARBA" id="ARBA00023239"/>
    </source>
</evidence>
<dbReference type="InterPro" id="IPR007115">
    <property type="entry name" value="6-PTP_synth/QueD"/>
</dbReference>
<proteinExistence type="inferred from homology"/>
<dbReference type="Pfam" id="PF01242">
    <property type="entry name" value="PTPS"/>
    <property type="match status" value="1"/>
</dbReference>
<dbReference type="GO" id="GO:0006729">
    <property type="term" value="P:tetrahydrobiopterin biosynthetic process"/>
    <property type="evidence" value="ECO:0007669"/>
    <property type="project" value="UniProtKB-UniPathway"/>
</dbReference>
<dbReference type="Proteomes" id="UP000070544">
    <property type="component" value="Unassembled WGS sequence"/>
</dbReference>
<evidence type="ECO:0000256" key="4">
    <source>
        <dbReference type="ARBA" id="ARBA00013100"/>
    </source>
</evidence>
<keyword evidence="7" id="KW-0783">Tetrahydrobiopterin biosynthesis</keyword>
<protein>
    <recommendedName>
        <fullName evidence="4">6-pyruvoyltetrahydropterin synthase</fullName>
        <ecNumber evidence="4">4.2.3.12</ecNumber>
    </recommendedName>
</protein>
<accession>A0A139AR80</accession>
<dbReference type="UniPathway" id="UPA00849">
    <property type="reaction ID" value="UER00819"/>
</dbReference>
<reference evidence="10 11" key="1">
    <citation type="journal article" date="2015" name="Genome Biol. Evol.">
        <title>Phylogenomic analyses indicate that early fungi evolved digesting cell walls of algal ancestors of land plants.</title>
        <authorList>
            <person name="Chang Y."/>
            <person name="Wang S."/>
            <person name="Sekimoto S."/>
            <person name="Aerts A.L."/>
            <person name="Choi C."/>
            <person name="Clum A."/>
            <person name="LaButti K.M."/>
            <person name="Lindquist E.A."/>
            <person name="Yee Ngan C."/>
            <person name="Ohm R.A."/>
            <person name="Salamov A.A."/>
            <person name="Grigoriev I.V."/>
            <person name="Spatafora J.W."/>
            <person name="Berbee M.L."/>
        </authorList>
    </citation>
    <scope>NUCLEOTIDE SEQUENCE [LARGE SCALE GENOMIC DNA]</scope>
    <source>
        <strain evidence="10 11">JEL478</strain>
    </source>
</reference>
<evidence type="ECO:0000256" key="1">
    <source>
        <dbReference type="ARBA" id="ARBA00001947"/>
    </source>
</evidence>
<dbReference type="GO" id="GO:0003874">
    <property type="term" value="F:6-pyruvoyltetrahydropterin synthase activity"/>
    <property type="evidence" value="ECO:0007669"/>
    <property type="project" value="UniProtKB-EC"/>
</dbReference>
<dbReference type="EMBL" id="KQ965739">
    <property type="protein sequence ID" value="KXS19261.1"/>
    <property type="molecule type" value="Genomic_DNA"/>
</dbReference>
<keyword evidence="5" id="KW-0479">Metal-binding</keyword>